<evidence type="ECO:0000256" key="2">
    <source>
        <dbReference type="ARBA" id="ARBA00007362"/>
    </source>
</evidence>
<feature type="transmembrane region" description="Helical" evidence="8">
    <location>
        <begin position="68"/>
        <end position="87"/>
    </location>
</feature>
<feature type="transmembrane region" description="Helical" evidence="8">
    <location>
        <begin position="123"/>
        <end position="140"/>
    </location>
</feature>
<evidence type="ECO:0000256" key="8">
    <source>
        <dbReference type="SAM" id="Phobius"/>
    </source>
</evidence>
<feature type="transmembrane region" description="Helical" evidence="8">
    <location>
        <begin position="204"/>
        <end position="226"/>
    </location>
</feature>
<dbReference type="InterPro" id="IPR000620">
    <property type="entry name" value="EamA_dom"/>
</dbReference>
<keyword evidence="6 8" id="KW-1133">Transmembrane helix</keyword>
<feature type="transmembrane region" description="Helical" evidence="8">
    <location>
        <begin position="5"/>
        <end position="22"/>
    </location>
</feature>
<name>A0ABN1JIC6_9BURK</name>
<accession>A0ABN1JIC6</accession>
<dbReference type="EMBL" id="BAAAEW010000002">
    <property type="protein sequence ID" value="GAA0740429.1"/>
    <property type="molecule type" value="Genomic_DNA"/>
</dbReference>
<feature type="domain" description="EamA" evidence="9">
    <location>
        <begin position="148"/>
        <end position="277"/>
    </location>
</feature>
<dbReference type="InterPro" id="IPR037185">
    <property type="entry name" value="EmrE-like"/>
</dbReference>
<evidence type="ECO:0000256" key="3">
    <source>
        <dbReference type="ARBA" id="ARBA00022448"/>
    </source>
</evidence>
<dbReference type="Proteomes" id="UP001500279">
    <property type="component" value="Unassembled WGS sequence"/>
</dbReference>
<dbReference type="PANTHER" id="PTHR22911">
    <property type="entry name" value="ACYL-MALONYL CONDENSING ENZYME-RELATED"/>
    <property type="match status" value="1"/>
</dbReference>
<gene>
    <name evidence="10" type="primary">rarD</name>
    <name evidence="10" type="ORF">GCM10009107_02080</name>
</gene>
<comment type="caution">
    <text evidence="10">The sequence shown here is derived from an EMBL/GenBank/DDBJ whole genome shotgun (WGS) entry which is preliminary data.</text>
</comment>
<feature type="transmembrane region" description="Helical" evidence="8">
    <location>
        <begin position="261"/>
        <end position="279"/>
    </location>
</feature>
<comment type="subcellular location">
    <subcellularLocation>
        <location evidence="1">Cell membrane</location>
        <topology evidence="1">Multi-pass membrane protein</topology>
    </subcellularLocation>
</comment>
<reference evidence="10 11" key="1">
    <citation type="journal article" date="2019" name="Int. J. Syst. Evol. Microbiol.">
        <title>The Global Catalogue of Microorganisms (GCM) 10K type strain sequencing project: providing services to taxonomists for standard genome sequencing and annotation.</title>
        <authorList>
            <consortium name="The Broad Institute Genomics Platform"/>
            <consortium name="The Broad Institute Genome Sequencing Center for Infectious Disease"/>
            <person name="Wu L."/>
            <person name="Ma J."/>
        </authorList>
    </citation>
    <scope>NUCLEOTIDE SEQUENCE [LARGE SCALE GENOMIC DNA]</scope>
    <source>
        <strain evidence="10 11">JCM 15503</strain>
    </source>
</reference>
<dbReference type="PANTHER" id="PTHR22911:SF137">
    <property type="entry name" value="SOLUTE CARRIER FAMILY 35 MEMBER G2-RELATED"/>
    <property type="match status" value="1"/>
</dbReference>
<proteinExistence type="inferred from homology"/>
<comment type="similarity">
    <text evidence="2">Belongs to the EamA transporter family.</text>
</comment>
<feature type="transmembrane region" description="Helical" evidence="8">
    <location>
        <begin position="99"/>
        <end position="116"/>
    </location>
</feature>
<feature type="transmembrane region" description="Helical" evidence="8">
    <location>
        <begin position="146"/>
        <end position="162"/>
    </location>
</feature>
<dbReference type="RefSeq" id="WP_141291927.1">
    <property type="nucleotide sequence ID" value="NZ_BAAAEW010000002.1"/>
</dbReference>
<dbReference type="InterPro" id="IPR004626">
    <property type="entry name" value="RarD"/>
</dbReference>
<evidence type="ECO:0000256" key="6">
    <source>
        <dbReference type="ARBA" id="ARBA00022989"/>
    </source>
</evidence>
<keyword evidence="7 8" id="KW-0472">Membrane</keyword>
<dbReference type="NCBIfam" id="TIGR00688">
    <property type="entry name" value="rarD"/>
    <property type="match status" value="1"/>
</dbReference>
<feature type="transmembrane region" description="Helical" evidence="8">
    <location>
        <begin position="28"/>
        <end position="48"/>
    </location>
</feature>
<dbReference type="Pfam" id="PF00892">
    <property type="entry name" value="EamA"/>
    <property type="match status" value="2"/>
</dbReference>
<organism evidence="10 11">
    <name type="scientific">Ideonella azotifigens</name>
    <dbReference type="NCBI Taxonomy" id="513160"/>
    <lineage>
        <taxon>Bacteria</taxon>
        <taxon>Pseudomonadati</taxon>
        <taxon>Pseudomonadota</taxon>
        <taxon>Betaproteobacteria</taxon>
        <taxon>Burkholderiales</taxon>
        <taxon>Sphaerotilaceae</taxon>
        <taxon>Ideonella</taxon>
    </lineage>
</organism>
<keyword evidence="11" id="KW-1185">Reference proteome</keyword>
<dbReference type="SUPFAM" id="SSF103481">
    <property type="entry name" value="Multidrug resistance efflux transporter EmrE"/>
    <property type="match status" value="2"/>
</dbReference>
<protein>
    <submittedName>
        <fullName evidence="10">EamA family transporter RarD</fullName>
    </submittedName>
</protein>
<keyword evidence="5 8" id="KW-0812">Transmembrane</keyword>
<feature type="transmembrane region" description="Helical" evidence="8">
    <location>
        <begin position="174"/>
        <end position="192"/>
    </location>
</feature>
<sequence>MNPGVYAAGLAYVCWGLFPLYFHRLSQISAVELIFHRSVWALLCLVLVLSARRQWGWLRPAMRSPRTVATYAASAFLLSINWVLYVWSVHNGHVVEAALGYFINPLFNVLLGVLVLHERPRRLQWAALAVAAAGVLWLGAVAGSPPWIALGLAASFGAYGLLKKTASLGALEGLTTETLLMAPVAIPALLWLGTHGGDTAQADAATWVWLLLAGPITAAPLLLFAYGAQRVSMATLGLLQYISPSLQFLLGVLIFREPMQPARLIGFALIWVALMLYSAETLWQRRQLRLQTV</sequence>
<evidence type="ECO:0000256" key="1">
    <source>
        <dbReference type="ARBA" id="ARBA00004651"/>
    </source>
</evidence>
<evidence type="ECO:0000259" key="9">
    <source>
        <dbReference type="Pfam" id="PF00892"/>
    </source>
</evidence>
<evidence type="ECO:0000256" key="5">
    <source>
        <dbReference type="ARBA" id="ARBA00022692"/>
    </source>
</evidence>
<evidence type="ECO:0000256" key="7">
    <source>
        <dbReference type="ARBA" id="ARBA00023136"/>
    </source>
</evidence>
<feature type="transmembrane region" description="Helical" evidence="8">
    <location>
        <begin position="238"/>
        <end position="255"/>
    </location>
</feature>
<evidence type="ECO:0000313" key="10">
    <source>
        <dbReference type="EMBL" id="GAA0740429.1"/>
    </source>
</evidence>
<evidence type="ECO:0000313" key="11">
    <source>
        <dbReference type="Proteomes" id="UP001500279"/>
    </source>
</evidence>
<feature type="domain" description="EamA" evidence="9">
    <location>
        <begin position="4"/>
        <end position="138"/>
    </location>
</feature>
<keyword evidence="3" id="KW-0813">Transport</keyword>
<evidence type="ECO:0000256" key="4">
    <source>
        <dbReference type="ARBA" id="ARBA00022475"/>
    </source>
</evidence>
<keyword evidence="4" id="KW-1003">Cell membrane</keyword>